<proteinExistence type="predicted"/>
<evidence type="ECO:0000313" key="2">
    <source>
        <dbReference type="Proteomes" id="UP000214746"/>
    </source>
</evidence>
<protein>
    <submittedName>
        <fullName evidence="1">Uncharacterized protein</fullName>
    </submittedName>
</protein>
<sequence>MQGDGSEQNKKDSFYDVKGVWVSHRQWMVVILVGCELWEELRGTMHSVWEKGVEHRVGTICLIACYKTEASRSVDYRETRSAWLMFPAAVPEGTPC</sequence>
<keyword evidence="2" id="KW-1185">Reference proteome</keyword>
<gene>
    <name evidence="1" type="ORF">CBW46_014045</name>
</gene>
<name>A0A2W1N790_PAEXE</name>
<dbReference type="Proteomes" id="UP000214746">
    <property type="component" value="Unassembled WGS sequence"/>
</dbReference>
<dbReference type="AlphaFoldDB" id="A0A2W1N790"/>
<accession>A0A2W1N790</accession>
<evidence type="ECO:0000313" key="1">
    <source>
        <dbReference type="EMBL" id="PZE20267.1"/>
    </source>
</evidence>
<organism evidence="1 2">
    <name type="scientific">Paenibacillus xerothermodurans</name>
    <dbReference type="NCBI Taxonomy" id="1977292"/>
    <lineage>
        <taxon>Bacteria</taxon>
        <taxon>Bacillati</taxon>
        <taxon>Bacillota</taxon>
        <taxon>Bacilli</taxon>
        <taxon>Bacillales</taxon>
        <taxon>Paenibacillaceae</taxon>
        <taxon>Paenibacillus</taxon>
    </lineage>
</organism>
<dbReference type="EMBL" id="NHRJ02000008">
    <property type="protein sequence ID" value="PZE20267.1"/>
    <property type="molecule type" value="Genomic_DNA"/>
</dbReference>
<comment type="caution">
    <text evidence="1">The sequence shown here is derived from an EMBL/GenBank/DDBJ whole genome shotgun (WGS) entry which is preliminary data.</text>
</comment>
<reference evidence="1" key="1">
    <citation type="submission" date="2018-06" db="EMBL/GenBank/DDBJ databases">
        <title>Paenibacillus xerothermodurans sp. nov. an extremely dry heat resistant spore forming bacterium isolated from the soil of Cape Canaveral, Florida.</title>
        <authorList>
            <person name="Seuylemezian A."/>
            <person name="Kaur N."/>
            <person name="Patil P."/>
            <person name="Patil P."/>
            <person name="Mayilraj S."/>
            <person name="Vaishampayan P."/>
        </authorList>
    </citation>
    <scope>NUCLEOTIDE SEQUENCE [LARGE SCALE GENOMIC DNA]</scope>
    <source>
        <strain evidence="1">ATCC 27380</strain>
    </source>
</reference>